<gene>
    <name evidence="1" type="ORF">NOO_LOCUS6372</name>
</gene>
<proteinExistence type="predicted"/>
<name>A0A182EE68_ONCOC</name>
<protein>
    <submittedName>
        <fullName evidence="3">Cytochrome P450</fullName>
    </submittedName>
</protein>
<sequence length="101" mass="11396">MSTSMDLYEVVTKNMIHGPCGTLNPNSPSMIAENTLSDILEHYYPTRLRETMDSFIQKISRRWGKLTTIQMWNGDIEVDNRLAPSGIVAIPLSGEEPFIPL</sequence>
<reference evidence="1 2" key="2">
    <citation type="submission" date="2018-08" db="EMBL/GenBank/DDBJ databases">
        <authorList>
            <person name="Laetsch R D."/>
            <person name="Stevens L."/>
            <person name="Kumar S."/>
            <person name="Blaxter L. M."/>
        </authorList>
    </citation>
    <scope>NUCLEOTIDE SEQUENCE [LARGE SCALE GENOMIC DNA]</scope>
</reference>
<dbReference type="EMBL" id="UYRW01001960">
    <property type="protein sequence ID" value="VDK82146.1"/>
    <property type="molecule type" value="Genomic_DNA"/>
</dbReference>
<evidence type="ECO:0000313" key="2">
    <source>
        <dbReference type="Proteomes" id="UP000271087"/>
    </source>
</evidence>
<reference evidence="3" key="1">
    <citation type="submission" date="2016-06" db="UniProtKB">
        <authorList>
            <consortium name="WormBaseParasite"/>
        </authorList>
    </citation>
    <scope>IDENTIFICATION</scope>
</reference>
<evidence type="ECO:0000313" key="3">
    <source>
        <dbReference type="WBParaSite" id="nOo.2.0.1.t06372-RA"/>
    </source>
</evidence>
<evidence type="ECO:0000313" key="1">
    <source>
        <dbReference type="EMBL" id="VDK82146.1"/>
    </source>
</evidence>
<organism evidence="3">
    <name type="scientific">Onchocerca ochengi</name>
    <name type="common">Filarial nematode worm</name>
    <dbReference type="NCBI Taxonomy" id="42157"/>
    <lineage>
        <taxon>Eukaryota</taxon>
        <taxon>Metazoa</taxon>
        <taxon>Ecdysozoa</taxon>
        <taxon>Nematoda</taxon>
        <taxon>Chromadorea</taxon>
        <taxon>Rhabditida</taxon>
        <taxon>Spirurina</taxon>
        <taxon>Spiruromorpha</taxon>
        <taxon>Filarioidea</taxon>
        <taxon>Onchocercidae</taxon>
        <taxon>Onchocerca</taxon>
    </lineage>
</organism>
<dbReference type="Proteomes" id="UP000271087">
    <property type="component" value="Unassembled WGS sequence"/>
</dbReference>
<dbReference type="OrthoDB" id="10055660at2759"/>
<dbReference type="AlphaFoldDB" id="A0A182EE68"/>
<keyword evidence="2" id="KW-1185">Reference proteome</keyword>
<accession>A0A182EE68</accession>
<dbReference type="WBParaSite" id="nOo.2.0.1.t06372-RA">
    <property type="protein sequence ID" value="nOo.2.0.1.t06372-RA"/>
    <property type="gene ID" value="nOo.2.0.1.g06372"/>
</dbReference>